<keyword evidence="1" id="KW-0472">Membrane</keyword>
<sequence length="129" mass="13850">MTKKPTAEVSIPAPIRIGGALMAVAIVLAIFTAFEVITHGWMSPFPVTPRFLLIVVAGAILGGFATMTRNQKSSMAQVVALGIALVLVVIGRFIPQPVLMVWDQYWLPAYALLAFACSLAIRRAMIPKG</sequence>
<comment type="caution">
    <text evidence="2">The sequence shown here is derived from an EMBL/GenBank/DDBJ whole genome shotgun (WGS) entry which is preliminary data.</text>
</comment>
<evidence type="ECO:0000313" key="3">
    <source>
        <dbReference type="Proteomes" id="UP001183619"/>
    </source>
</evidence>
<feature type="transmembrane region" description="Helical" evidence="1">
    <location>
        <begin position="47"/>
        <end position="66"/>
    </location>
</feature>
<gene>
    <name evidence="2" type="ORF">J2S37_002214</name>
</gene>
<name>A0ABU2BBK9_9CORY</name>
<reference evidence="2 3" key="1">
    <citation type="submission" date="2023-07" db="EMBL/GenBank/DDBJ databases">
        <title>Sequencing the genomes of 1000 actinobacteria strains.</title>
        <authorList>
            <person name="Klenk H.-P."/>
        </authorList>
    </citation>
    <scope>NUCLEOTIDE SEQUENCE [LARGE SCALE GENOMIC DNA]</scope>
    <source>
        <strain evidence="2 3">DSM 44508</strain>
    </source>
</reference>
<protein>
    <submittedName>
        <fullName evidence="2">High-affinity Fe2+/Pb2+ permease</fullName>
    </submittedName>
</protein>
<feature type="transmembrane region" description="Helical" evidence="1">
    <location>
        <begin position="107"/>
        <end position="125"/>
    </location>
</feature>
<keyword evidence="1" id="KW-0812">Transmembrane</keyword>
<feature type="transmembrane region" description="Helical" evidence="1">
    <location>
        <begin position="78"/>
        <end position="95"/>
    </location>
</feature>
<keyword evidence="3" id="KW-1185">Reference proteome</keyword>
<dbReference type="EMBL" id="JAVDYF010000001">
    <property type="protein sequence ID" value="MDR7355676.1"/>
    <property type="molecule type" value="Genomic_DNA"/>
</dbReference>
<evidence type="ECO:0000256" key="1">
    <source>
        <dbReference type="SAM" id="Phobius"/>
    </source>
</evidence>
<proteinExistence type="predicted"/>
<accession>A0ABU2BBK9</accession>
<dbReference type="RefSeq" id="WP_277103692.1">
    <property type="nucleotide sequence ID" value="NZ_BAAAJS010000051.1"/>
</dbReference>
<organism evidence="2 3">
    <name type="scientific">Corynebacterium felinum</name>
    <dbReference type="NCBI Taxonomy" id="131318"/>
    <lineage>
        <taxon>Bacteria</taxon>
        <taxon>Bacillati</taxon>
        <taxon>Actinomycetota</taxon>
        <taxon>Actinomycetes</taxon>
        <taxon>Mycobacteriales</taxon>
        <taxon>Corynebacteriaceae</taxon>
        <taxon>Corynebacterium</taxon>
    </lineage>
</organism>
<feature type="transmembrane region" description="Helical" evidence="1">
    <location>
        <begin position="20"/>
        <end position="41"/>
    </location>
</feature>
<keyword evidence="1" id="KW-1133">Transmembrane helix</keyword>
<evidence type="ECO:0000313" key="2">
    <source>
        <dbReference type="EMBL" id="MDR7355676.1"/>
    </source>
</evidence>
<dbReference type="Proteomes" id="UP001183619">
    <property type="component" value="Unassembled WGS sequence"/>
</dbReference>